<dbReference type="Proteomes" id="UP000008932">
    <property type="component" value="Chromosome"/>
</dbReference>
<reference key="2">
    <citation type="submission" date="2011-06" db="EMBL/GenBank/DDBJ databases">
        <title>Complete Genome Sequence of Pseudomonas stutzeri Strain CGMCC 1.1803.</title>
        <authorList>
            <person name="Yan Y."/>
            <person name="Chen M."/>
            <person name="Lu W."/>
            <person name="Zhang W."/>
            <person name="Ping S."/>
            <person name="Lin M."/>
        </authorList>
    </citation>
    <scope>NUCLEOTIDE SEQUENCE</scope>
    <source>
        <strain>ATCC 17588</strain>
    </source>
</reference>
<name>F8HAY1_STUS2</name>
<dbReference type="HOGENOM" id="CLU_2344573_0_0_6"/>
<evidence type="ECO:0000313" key="2">
    <source>
        <dbReference type="EMBL" id="AEJ06570.1"/>
    </source>
</evidence>
<feature type="compositionally biased region" description="Basic and acidic residues" evidence="1">
    <location>
        <begin position="88"/>
        <end position="97"/>
    </location>
</feature>
<evidence type="ECO:0000313" key="3">
    <source>
        <dbReference type="Proteomes" id="UP000008932"/>
    </source>
</evidence>
<dbReference type="EMBL" id="CP002881">
    <property type="protein sequence ID" value="AEJ06570.1"/>
    <property type="molecule type" value="Genomic_DNA"/>
</dbReference>
<evidence type="ECO:0000256" key="1">
    <source>
        <dbReference type="SAM" id="MobiDB-lite"/>
    </source>
</evidence>
<proteinExistence type="predicted"/>
<sequence length="97" mass="10806">MKWTGREGAAAFGVGCCRVGWKTAKRFHQRSPSVEKPSAFSTLRRPAPNVGWMSLFTSTAAPPTKQKAPLPEQRGLSFSRAARNWVTDPRDDRHARP</sequence>
<dbReference type="KEGG" id="psz:PSTAB_3289"/>
<feature type="region of interest" description="Disordered" evidence="1">
    <location>
        <begin position="60"/>
        <end position="97"/>
    </location>
</feature>
<reference evidence="2 3" key="1">
    <citation type="journal article" date="2011" name="J. Bacteriol.">
        <title>Complete Genome Sequence of the Type Strain Pseudomonas stutzeri CGMCC 1.1803.</title>
        <authorList>
            <person name="Chen M."/>
            <person name="Yan Y."/>
            <person name="Zhang W."/>
            <person name="Lu W."/>
            <person name="Wang J."/>
            <person name="Ping S."/>
            <person name="Lin M."/>
        </authorList>
    </citation>
    <scope>NUCLEOTIDE SEQUENCE [LARGE SCALE GENOMIC DNA]</scope>
    <source>
        <strain evidence="3">ATCC 17588 / DSM 5190 / CCUG 11256 / JCM 5965 / LMG 11199 / NCIMB 11358 / Stanier 221</strain>
    </source>
</reference>
<accession>F8HAY1</accession>
<gene>
    <name evidence="2" type="ordered locus">PSTAB_3289</name>
</gene>
<dbReference type="AlphaFoldDB" id="F8HAY1"/>
<organism evidence="2 3">
    <name type="scientific">Stutzerimonas stutzeri (strain ATCC 17588 / DSM 5190 / CCUG 11256 / JCM 5965 / LMG 11199 / NBRC 14165 / NCIMB 11358 / Stanier 221)</name>
    <name type="common">Pseudomonas stutzeri</name>
    <dbReference type="NCBI Taxonomy" id="96563"/>
    <lineage>
        <taxon>Bacteria</taxon>
        <taxon>Pseudomonadati</taxon>
        <taxon>Pseudomonadota</taxon>
        <taxon>Gammaproteobacteria</taxon>
        <taxon>Pseudomonadales</taxon>
        <taxon>Pseudomonadaceae</taxon>
        <taxon>Stutzerimonas</taxon>
    </lineage>
</organism>
<protein>
    <submittedName>
        <fullName evidence="2">Uncharacterized protein</fullName>
    </submittedName>
</protein>
<reference evidence="3" key="3">
    <citation type="submission" date="2011-06" db="EMBL/GenBank/DDBJ databases">
        <title>Complete genome sequence of Pseudomonas stutzeri strain CGMCC 1.1803.</title>
        <authorList>
            <person name="Yan Y."/>
            <person name="Chen M."/>
            <person name="Lu W."/>
            <person name="Zhang W."/>
            <person name="Ping S."/>
            <person name="Lin M."/>
        </authorList>
    </citation>
    <scope>NUCLEOTIDE SEQUENCE [LARGE SCALE GENOMIC DNA]</scope>
    <source>
        <strain evidence="3">ATCC 17588 / DSM 5190 / CCUG 11256 / JCM 5965 / LMG 11199 / NCIMB 11358 / Stanier 221</strain>
    </source>
</reference>